<dbReference type="Proteomes" id="UP000674938">
    <property type="component" value="Unassembled WGS sequence"/>
</dbReference>
<dbReference type="SUPFAM" id="SSF63520">
    <property type="entry name" value="PTS-regulatory domain, PRD"/>
    <property type="match status" value="2"/>
</dbReference>
<dbReference type="AlphaFoldDB" id="A0A940PD50"/>
<protein>
    <submittedName>
        <fullName evidence="3">PRD domain-containing protein</fullName>
    </submittedName>
</protein>
<dbReference type="SUPFAM" id="SSF50151">
    <property type="entry name" value="SacY-like RNA-binding domain"/>
    <property type="match status" value="1"/>
</dbReference>
<dbReference type="NCBIfam" id="NF046042">
    <property type="entry name" value="LicT"/>
    <property type="match status" value="1"/>
</dbReference>
<dbReference type="PROSITE" id="PS51372">
    <property type="entry name" value="PRD_2"/>
    <property type="match status" value="2"/>
</dbReference>
<dbReference type="InterPro" id="IPR004341">
    <property type="entry name" value="CAT_RNA-bd_dom"/>
</dbReference>
<organism evidence="3 4">
    <name type="scientific">Vagococcus allomyrinae</name>
    <dbReference type="NCBI Taxonomy" id="2794353"/>
    <lineage>
        <taxon>Bacteria</taxon>
        <taxon>Bacillati</taxon>
        <taxon>Bacillota</taxon>
        <taxon>Bacilli</taxon>
        <taxon>Lactobacillales</taxon>
        <taxon>Enterococcaceae</taxon>
        <taxon>Vagococcus</taxon>
    </lineage>
</organism>
<dbReference type="GO" id="GO:0006355">
    <property type="term" value="P:regulation of DNA-templated transcription"/>
    <property type="evidence" value="ECO:0007669"/>
    <property type="project" value="InterPro"/>
</dbReference>
<evidence type="ECO:0000313" key="3">
    <source>
        <dbReference type="EMBL" id="MBP1043891.1"/>
    </source>
</evidence>
<dbReference type="EMBL" id="JAEEGA010000020">
    <property type="protein sequence ID" value="MBP1043891.1"/>
    <property type="molecule type" value="Genomic_DNA"/>
</dbReference>
<dbReference type="InterPro" id="IPR036634">
    <property type="entry name" value="PRD_sf"/>
</dbReference>
<reference evidence="3" key="1">
    <citation type="submission" date="2020-12" db="EMBL/GenBank/DDBJ databases">
        <title>Vagococcus allomyrinae sp. nov. and Enterococcus lavae sp. nov., isolated from the larvae of Allomyrina dichotoma.</title>
        <authorList>
            <person name="Lee S.D."/>
        </authorList>
    </citation>
    <scope>NUCLEOTIDE SEQUENCE</scope>
    <source>
        <strain evidence="3">BWB3-3</strain>
    </source>
</reference>
<dbReference type="Pfam" id="PF00874">
    <property type="entry name" value="PRD"/>
    <property type="match status" value="2"/>
</dbReference>
<dbReference type="InterPro" id="IPR011608">
    <property type="entry name" value="PRD"/>
</dbReference>
<dbReference type="PANTHER" id="PTHR30185:SF15">
    <property type="entry name" value="CRYPTIC BETA-GLUCOSIDE BGL OPERON ANTITERMINATOR"/>
    <property type="match status" value="1"/>
</dbReference>
<sequence length="280" mass="33128">MIIEKILNNNVVISKNQQGNEIIIMGRGIAYQQKIGMAINEELIDKLFILKDHENVHQIEAMLAEIPIEYFELSRDIVSYAKTHLGKKINDSIYISLSDHIFTAIQRFQDGVIIKNPLLWDIRRFYKDEFIIGKKSLEMIEERFGVSLAEDEAGFITLHLVNATMDEDLETVYEITKVMQEISNIVKYHFQIEFDEESVYYYRFITHLKFFSQRLTSEKAYDDESETELFAIIKEKYQNAYVSVKKISGFLKEKYHYEITDEEQLYLTIHIERLIYKTKT</sequence>
<dbReference type="InterPro" id="IPR050661">
    <property type="entry name" value="BglG_antiterminators"/>
</dbReference>
<evidence type="ECO:0000256" key="1">
    <source>
        <dbReference type="ARBA" id="ARBA00022737"/>
    </source>
</evidence>
<dbReference type="Gene3D" id="1.10.1790.10">
    <property type="entry name" value="PRD domain"/>
    <property type="match status" value="2"/>
</dbReference>
<comment type="caution">
    <text evidence="3">The sequence shown here is derived from an EMBL/GenBank/DDBJ whole genome shotgun (WGS) entry which is preliminary data.</text>
</comment>
<feature type="domain" description="PRD" evidence="2">
    <location>
        <begin position="171"/>
        <end position="280"/>
    </location>
</feature>
<gene>
    <name evidence="3" type="ORF">I6N95_22950</name>
</gene>
<accession>A0A940PD50</accession>
<dbReference type="RefSeq" id="WP_209531822.1">
    <property type="nucleotide sequence ID" value="NZ_JAEEGA010000020.1"/>
</dbReference>
<name>A0A940PD50_9ENTE</name>
<dbReference type="InterPro" id="IPR036650">
    <property type="entry name" value="CAT_RNA-bd_dom_sf"/>
</dbReference>
<dbReference type="Pfam" id="PF03123">
    <property type="entry name" value="CAT_RBD"/>
    <property type="match status" value="1"/>
</dbReference>
<keyword evidence="4" id="KW-1185">Reference proteome</keyword>
<evidence type="ECO:0000313" key="4">
    <source>
        <dbReference type="Proteomes" id="UP000674938"/>
    </source>
</evidence>
<dbReference type="PANTHER" id="PTHR30185">
    <property type="entry name" value="CRYPTIC BETA-GLUCOSIDE BGL OPERON ANTITERMINATOR"/>
    <property type="match status" value="1"/>
</dbReference>
<evidence type="ECO:0000259" key="2">
    <source>
        <dbReference type="PROSITE" id="PS51372"/>
    </source>
</evidence>
<keyword evidence="1" id="KW-0677">Repeat</keyword>
<proteinExistence type="predicted"/>
<dbReference type="GO" id="GO:0003723">
    <property type="term" value="F:RNA binding"/>
    <property type="evidence" value="ECO:0007669"/>
    <property type="project" value="InterPro"/>
</dbReference>
<feature type="domain" description="PRD" evidence="2">
    <location>
        <begin position="65"/>
        <end position="170"/>
    </location>
</feature>
<dbReference type="Gene3D" id="2.30.24.10">
    <property type="entry name" value="CAT RNA-binding domain"/>
    <property type="match status" value="1"/>
</dbReference>
<dbReference type="SMART" id="SM01061">
    <property type="entry name" value="CAT_RBD"/>
    <property type="match status" value="1"/>
</dbReference>